<protein>
    <submittedName>
        <fullName evidence="2">Uncharacterized protein</fullName>
    </submittedName>
</protein>
<accession>A0AAV7M1R6</accession>
<gene>
    <name evidence="2" type="ORF">NDU88_002812</name>
</gene>
<dbReference type="EMBL" id="JANPWB010000014">
    <property type="protein sequence ID" value="KAJ1097695.1"/>
    <property type="molecule type" value="Genomic_DNA"/>
</dbReference>
<organism evidence="2 3">
    <name type="scientific">Pleurodeles waltl</name>
    <name type="common">Iberian ribbed newt</name>
    <dbReference type="NCBI Taxonomy" id="8319"/>
    <lineage>
        <taxon>Eukaryota</taxon>
        <taxon>Metazoa</taxon>
        <taxon>Chordata</taxon>
        <taxon>Craniata</taxon>
        <taxon>Vertebrata</taxon>
        <taxon>Euteleostomi</taxon>
        <taxon>Amphibia</taxon>
        <taxon>Batrachia</taxon>
        <taxon>Caudata</taxon>
        <taxon>Salamandroidea</taxon>
        <taxon>Salamandridae</taxon>
        <taxon>Pleurodelinae</taxon>
        <taxon>Pleurodeles</taxon>
    </lineage>
</organism>
<evidence type="ECO:0000313" key="2">
    <source>
        <dbReference type="EMBL" id="KAJ1097695.1"/>
    </source>
</evidence>
<dbReference type="Proteomes" id="UP001066276">
    <property type="component" value="Chromosome 10"/>
</dbReference>
<reference evidence="2" key="1">
    <citation type="journal article" date="2022" name="bioRxiv">
        <title>Sequencing and chromosome-scale assembly of the giantPleurodeles waltlgenome.</title>
        <authorList>
            <person name="Brown T."/>
            <person name="Elewa A."/>
            <person name="Iarovenko S."/>
            <person name="Subramanian E."/>
            <person name="Araus A.J."/>
            <person name="Petzold A."/>
            <person name="Susuki M."/>
            <person name="Suzuki K.-i.T."/>
            <person name="Hayashi T."/>
            <person name="Toyoda A."/>
            <person name="Oliveira C."/>
            <person name="Osipova E."/>
            <person name="Leigh N.D."/>
            <person name="Simon A."/>
            <person name="Yun M.H."/>
        </authorList>
    </citation>
    <scope>NUCLEOTIDE SEQUENCE</scope>
    <source>
        <strain evidence="2">20211129_DDA</strain>
        <tissue evidence="2">Liver</tissue>
    </source>
</reference>
<name>A0AAV7M1R6_PLEWA</name>
<sequence>MKGSQAAHGESSRKEDADEQEMDADRRETRDEGKEERGWTGRTLRNKAQRETSLPTEFLYFGRGRVVERFHSYYSDLFQSRLAFDEDAVTDYLVHIVMKWLSAEHREHLRLRHGQGTGLRKAHRSRL</sequence>
<feature type="region of interest" description="Disordered" evidence="1">
    <location>
        <begin position="1"/>
        <end position="50"/>
    </location>
</feature>
<proteinExistence type="predicted"/>
<evidence type="ECO:0000313" key="3">
    <source>
        <dbReference type="Proteomes" id="UP001066276"/>
    </source>
</evidence>
<evidence type="ECO:0000256" key="1">
    <source>
        <dbReference type="SAM" id="MobiDB-lite"/>
    </source>
</evidence>
<keyword evidence="3" id="KW-1185">Reference proteome</keyword>
<dbReference type="AlphaFoldDB" id="A0AAV7M1R6"/>
<feature type="compositionally biased region" description="Basic and acidic residues" evidence="1">
    <location>
        <begin position="23"/>
        <end position="39"/>
    </location>
</feature>
<comment type="caution">
    <text evidence="2">The sequence shown here is derived from an EMBL/GenBank/DDBJ whole genome shotgun (WGS) entry which is preliminary data.</text>
</comment>